<evidence type="ECO:0000313" key="7">
    <source>
        <dbReference type="EMBL" id="KZM99638.1"/>
    </source>
</evidence>
<dbReference type="OMA" id="YLFTINP"/>
<dbReference type="GO" id="GO:0000981">
    <property type="term" value="F:DNA-binding transcription factor activity, RNA polymerase II-specific"/>
    <property type="evidence" value="ECO:0007669"/>
    <property type="project" value="InterPro"/>
</dbReference>
<evidence type="ECO:0000313" key="8">
    <source>
        <dbReference type="EMBL" id="WOG98758.1"/>
    </source>
</evidence>
<accession>A0A165Z5L4</accession>
<feature type="domain" description="MADS-box" evidence="6">
    <location>
        <begin position="1"/>
        <end position="47"/>
    </location>
</feature>
<dbReference type="GO" id="GO:0005634">
    <property type="term" value="C:nucleus"/>
    <property type="evidence" value="ECO:0007669"/>
    <property type="project" value="UniProtKB-SubCell"/>
</dbReference>
<dbReference type="InterPro" id="IPR036879">
    <property type="entry name" value="TF_MADSbox_sf"/>
</dbReference>
<dbReference type="Gene3D" id="3.40.1810.10">
    <property type="entry name" value="Transcription factor, MADS-box"/>
    <property type="match status" value="1"/>
</dbReference>
<keyword evidence="4" id="KW-0804">Transcription</keyword>
<dbReference type="InterPro" id="IPR050142">
    <property type="entry name" value="MADS-box/MEF2_TF"/>
</dbReference>
<name>A0A165Z5L4_DAUCS</name>
<dbReference type="Proteomes" id="UP000077755">
    <property type="component" value="Chromosome 4"/>
</dbReference>
<dbReference type="SMART" id="SM00432">
    <property type="entry name" value="MADS"/>
    <property type="match status" value="1"/>
</dbReference>
<comment type="subcellular location">
    <subcellularLocation>
        <location evidence="1">Nucleus</location>
    </subcellularLocation>
</comment>
<dbReference type="InterPro" id="IPR002100">
    <property type="entry name" value="TF_MADSbox"/>
</dbReference>
<dbReference type="GO" id="GO:0045944">
    <property type="term" value="P:positive regulation of transcription by RNA polymerase II"/>
    <property type="evidence" value="ECO:0007669"/>
    <property type="project" value="InterPro"/>
</dbReference>
<dbReference type="EMBL" id="LNRQ01000004">
    <property type="protein sequence ID" value="KZM99638.1"/>
    <property type="molecule type" value="Genomic_DNA"/>
</dbReference>
<dbReference type="InterPro" id="IPR033897">
    <property type="entry name" value="SRF-like_MADS-box"/>
</dbReference>
<dbReference type="AlphaFoldDB" id="A0A165Z5L4"/>
<dbReference type="CDD" id="cd00266">
    <property type="entry name" value="MADS_SRF_like"/>
    <property type="match status" value="1"/>
</dbReference>
<gene>
    <name evidence="7" type="ORF">DCAR_013000</name>
    <name evidence="8" type="ORF">DCAR_0418103</name>
</gene>
<keyword evidence="5" id="KW-0539">Nucleus</keyword>
<dbReference type="GO" id="GO:0000987">
    <property type="term" value="F:cis-regulatory region sequence-specific DNA binding"/>
    <property type="evidence" value="ECO:0007669"/>
    <property type="project" value="InterPro"/>
</dbReference>
<keyword evidence="2" id="KW-0805">Transcription regulation</keyword>
<dbReference type="Gramene" id="KZM99638">
    <property type="protein sequence ID" value="KZM99638"/>
    <property type="gene ID" value="DCAR_013000"/>
</dbReference>
<proteinExistence type="predicted"/>
<evidence type="ECO:0000256" key="5">
    <source>
        <dbReference type="ARBA" id="ARBA00023242"/>
    </source>
</evidence>
<evidence type="ECO:0000256" key="2">
    <source>
        <dbReference type="ARBA" id="ARBA00023015"/>
    </source>
</evidence>
<organism evidence="7">
    <name type="scientific">Daucus carota subsp. sativus</name>
    <name type="common">Carrot</name>
    <dbReference type="NCBI Taxonomy" id="79200"/>
    <lineage>
        <taxon>Eukaryota</taxon>
        <taxon>Viridiplantae</taxon>
        <taxon>Streptophyta</taxon>
        <taxon>Embryophyta</taxon>
        <taxon>Tracheophyta</taxon>
        <taxon>Spermatophyta</taxon>
        <taxon>Magnoliopsida</taxon>
        <taxon>eudicotyledons</taxon>
        <taxon>Gunneridae</taxon>
        <taxon>Pentapetalae</taxon>
        <taxon>asterids</taxon>
        <taxon>campanulids</taxon>
        <taxon>Apiales</taxon>
        <taxon>Apiaceae</taxon>
        <taxon>Apioideae</taxon>
        <taxon>Scandiceae</taxon>
        <taxon>Daucinae</taxon>
        <taxon>Daucus</taxon>
        <taxon>Daucus sect. Daucus</taxon>
    </lineage>
</organism>
<dbReference type="PANTHER" id="PTHR48019">
    <property type="entry name" value="SERUM RESPONSE FACTOR HOMOLOG"/>
    <property type="match status" value="1"/>
</dbReference>
<dbReference type="EMBL" id="CP093346">
    <property type="protein sequence ID" value="WOG98758.1"/>
    <property type="molecule type" value="Genomic_DNA"/>
</dbReference>
<sequence length="328" mass="37859">MGRAKLNMELIEKAKVRTTTFLTRKKNLTKKAKELATLCGIKTAVIINPPRQVTPQGRPLKLETYPENDDVVLELIDKYKGQSSEDRKKRTSLLPCFFQERNRKVQRALAKLRSTNVRSKYPTWDLRFDNFMEEDLRNVAVFLENKIVDAKGKLGQMKANVSNSNNIYNAYLLQQQQMMLTRERSMEVGNQNGINYLFTINPPQTGFMQVPVPMPMPIQQQNFAFLDHYQDQRMVTFGHDYIGGAPNIEYNANSSTPLYNYPMMTGDSITYANNSLRDPQNYSDEGRQPFAHHQMENHHMRLGSTPHQMVATSHQVDAHAQFDENHIE</sequence>
<dbReference type="GO" id="GO:0046983">
    <property type="term" value="F:protein dimerization activity"/>
    <property type="evidence" value="ECO:0007669"/>
    <property type="project" value="InterPro"/>
</dbReference>
<evidence type="ECO:0000256" key="3">
    <source>
        <dbReference type="ARBA" id="ARBA00023125"/>
    </source>
</evidence>
<reference evidence="7" key="1">
    <citation type="journal article" date="2016" name="Nat. Genet.">
        <title>A high-quality carrot genome assembly provides new insights into carotenoid accumulation and asterid genome evolution.</title>
        <authorList>
            <person name="Iorizzo M."/>
            <person name="Ellison S."/>
            <person name="Senalik D."/>
            <person name="Zeng P."/>
            <person name="Satapoomin P."/>
            <person name="Huang J."/>
            <person name="Bowman M."/>
            <person name="Iovene M."/>
            <person name="Sanseverino W."/>
            <person name="Cavagnaro P."/>
            <person name="Yildiz M."/>
            <person name="Macko-Podgorni A."/>
            <person name="Moranska E."/>
            <person name="Grzebelus E."/>
            <person name="Grzebelus D."/>
            <person name="Ashrafi H."/>
            <person name="Zheng Z."/>
            <person name="Cheng S."/>
            <person name="Spooner D."/>
            <person name="Van Deynze A."/>
            <person name="Simon P."/>
        </authorList>
    </citation>
    <scope>NUCLEOTIDE SEQUENCE [LARGE SCALE GENOMIC DNA]</scope>
    <source>
        <tissue evidence="7">Leaf</tissue>
    </source>
</reference>
<reference evidence="8" key="2">
    <citation type="submission" date="2022-03" db="EMBL/GenBank/DDBJ databases">
        <title>Draft title - Genomic analysis of global carrot germplasm unveils the trajectory of domestication and the origin of high carotenoid orange carrot.</title>
        <authorList>
            <person name="Iorizzo M."/>
            <person name="Ellison S."/>
            <person name="Senalik D."/>
            <person name="Macko-Podgorni A."/>
            <person name="Grzebelus D."/>
            <person name="Bostan H."/>
            <person name="Rolling W."/>
            <person name="Curaba J."/>
            <person name="Simon P."/>
        </authorList>
    </citation>
    <scope>NUCLEOTIDE SEQUENCE</scope>
    <source>
        <tissue evidence="8">Leaf</tissue>
    </source>
</reference>
<evidence type="ECO:0000256" key="4">
    <source>
        <dbReference type="ARBA" id="ARBA00023163"/>
    </source>
</evidence>
<evidence type="ECO:0000313" key="9">
    <source>
        <dbReference type="Proteomes" id="UP000077755"/>
    </source>
</evidence>
<keyword evidence="9" id="KW-1185">Reference proteome</keyword>
<dbReference type="SUPFAM" id="SSF55455">
    <property type="entry name" value="SRF-like"/>
    <property type="match status" value="1"/>
</dbReference>
<evidence type="ECO:0000256" key="1">
    <source>
        <dbReference type="ARBA" id="ARBA00004123"/>
    </source>
</evidence>
<dbReference type="PROSITE" id="PS50066">
    <property type="entry name" value="MADS_BOX_2"/>
    <property type="match status" value="1"/>
</dbReference>
<protein>
    <recommendedName>
        <fullName evidence="6">MADS-box domain-containing protein</fullName>
    </recommendedName>
</protein>
<dbReference type="OrthoDB" id="601557at2759"/>
<keyword evidence="3" id="KW-0238">DNA-binding</keyword>
<evidence type="ECO:0000259" key="6">
    <source>
        <dbReference type="PROSITE" id="PS50066"/>
    </source>
</evidence>
<dbReference type="Pfam" id="PF00319">
    <property type="entry name" value="SRF-TF"/>
    <property type="match status" value="1"/>
</dbReference>